<protein>
    <submittedName>
        <fullName evidence="2">AAA domain protein</fullName>
    </submittedName>
</protein>
<organism evidence="2">
    <name type="scientific">Rhizobium rhizogenes</name>
    <name type="common">Agrobacterium rhizogenes</name>
    <dbReference type="NCBI Taxonomy" id="359"/>
    <lineage>
        <taxon>Bacteria</taxon>
        <taxon>Pseudomonadati</taxon>
        <taxon>Pseudomonadota</taxon>
        <taxon>Alphaproteobacteria</taxon>
        <taxon>Hyphomicrobiales</taxon>
        <taxon>Rhizobiaceae</taxon>
        <taxon>Rhizobium/Agrobacterium group</taxon>
        <taxon>Rhizobium</taxon>
    </lineage>
</organism>
<dbReference type="GO" id="GO:0016887">
    <property type="term" value="F:ATP hydrolysis activity"/>
    <property type="evidence" value="ECO:0007669"/>
    <property type="project" value="InterPro"/>
</dbReference>
<keyword evidence="2" id="KW-0614">Plasmid</keyword>
<proteinExistence type="predicted"/>
<reference evidence="2" key="1">
    <citation type="submission" date="2018-12" db="EMBL/GenBank/DDBJ databases">
        <title>Three Rhizobium rhizogenes strains isolated from the same crown gall tumor carry diverse plasmids.</title>
        <authorList>
            <person name="Pulawska J."/>
            <person name="Kuzmanovic N."/>
        </authorList>
    </citation>
    <scope>NUCLEOTIDE SEQUENCE</scope>
    <source>
        <strain evidence="2">Colt5.8</strain>
        <plasmid evidence="2">pColt5.8a</plasmid>
    </source>
</reference>
<dbReference type="PANTHER" id="PTHR32114:SF2">
    <property type="entry name" value="ABC TRANSPORTER ABCH.3"/>
    <property type="match status" value="1"/>
</dbReference>
<dbReference type="Pfam" id="PF13476">
    <property type="entry name" value="AAA_23"/>
    <property type="match status" value="1"/>
</dbReference>
<geneLocation type="plasmid" evidence="2">
    <name>pColt5.8a</name>
</geneLocation>
<dbReference type="RefSeq" id="WP_201010215.1">
    <property type="nucleotide sequence ID" value="NZ_MK318971.1"/>
</dbReference>
<evidence type="ECO:0000259" key="1">
    <source>
        <dbReference type="Pfam" id="PF13476"/>
    </source>
</evidence>
<dbReference type="InterPro" id="IPR038729">
    <property type="entry name" value="Rad50/SbcC_AAA"/>
</dbReference>
<dbReference type="EMBL" id="MK318971">
    <property type="protein sequence ID" value="QCL09653.1"/>
    <property type="molecule type" value="Genomic_DNA"/>
</dbReference>
<sequence length="822" mass="89167">MTGWLLKELSIEGFRGINNDGDPLTLKFKADRINSVFAQNGVGKSSIFDALTYALTGRIARLADLPAAEGGERYYQNRFHPTGIGTIGLIVTPEAGGADVTITVVRQPDGARTASCSDGQDADALLAELNREFVLLDARTFQRFIDNKPLERGRSFAGLLGLGKFSTLRQSLKALANTRAFNGHAGTAARNAEKIRAKGHVQTASTQIREAFLALVGEQLDPSLSKQHFDTKVHGALANIEILKDHCTGKSFPEINPDDCLNTIKAAEGGAEKEKLSELIRSEATLSEAIKLIPAIEHVETLSKIAGKRDNALSQTQGDHFLHLYKAASAIVNQETWEDKHLCPLCDMRGESSLPDRVTAKTAHYTTVTEASEELKAEWKARAWDDVTKLEALVLTKEDAPFIQPTGAAIKDGKFDLTTAEALEVRLCTLKEAAEAKLSDTSAGKNELEARLPKSLVNITEKIEAARRLQVALIAHDKAMGELSGIEASIALADRVKTFLDNAASIFATAESDAAKRRLAAVEPICRDYFANIMHQQIVPAISKPEGSEELTIALAQFHNLTDISAASVLSESFRNAFSISVYLAAASLYGGAAKFLVLDDITSSFDAGHQYFLMEVMRTRFARPGAANGPQVILLSHDTLLEKYFNSQTSSGAWWHQRIEGSPRTAVLAQNNAASRLKDKTLDLLNAGNTTDAAPRIRPYLEYKLEEIVSRCRIPVPIDIAMNDDKHMASNLLKAIDAAVKLHSAANQLVLEPAQVAGLNTAMATIIANYVSHWNTGQAHPFTAGSLFGVMAAIESFADCFRFAPTPGGSLQYYAALNRKT</sequence>
<name>A0A7S5DQT1_RHIRH</name>
<dbReference type="AlphaFoldDB" id="A0A7S5DQT1"/>
<evidence type="ECO:0000313" key="2">
    <source>
        <dbReference type="EMBL" id="QCL09653.1"/>
    </source>
</evidence>
<dbReference type="SUPFAM" id="SSF52540">
    <property type="entry name" value="P-loop containing nucleoside triphosphate hydrolases"/>
    <property type="match status" value="1"/>
</dbReference>
<dbReference type="Gene3D" id="3.40.50.300">
    <property type="entry name" value="P-loop containing nucleotide triphosphate hydrolases"/>
    <property type="match status" value="2"/>
</dbReference>
<dbReference type="InterPro" id="IPR027417">
    <property type="entry name" value="P-loop_NTPase"/>
</dbReference>
<accession>A0A7S5DQT1</accession>
<dbReference type="PANTHER" id="PTHR32114">
    <property type="entry name" value="ABC TRANSPORTER ABCH.3"/>
    <property type="match status" value="1"/>
</dbReference>
<dbReference type="GO" id="GO:0006302">
    <property type="term" value="P:double-strand break repair"/>
    <property type="evidence" value="ECO:0007669"/>
    <property type="project" value="InterPro"/>
</dbReference>
<gene>
    <name evidence="2" type="ORF">pC5.8a_161</name>
</gene>
<feature type="domain" description="Rad50/SbcC-type AAA" evidence="1">
    <location>
        <begin position="8"/>
        <end position="62"/>
    </location>
</feature>